<dbReference type="RefSeq" id="XP_002542356.1">
    <property type="nucleotide sequence ID" value="XM_002542310.1"/>
</dbReference>
<dbReference type="InParanoid" id="C4JJR5"/>
<dbReference type="EMBL" id="CH476615">
    <property type="protein sequence ID" value="EEP77023.1"/>
    <property type="molecule type" value="Genomic_DNA"/>
</dbReference>
<dbReference type="GeneID" id="8438509"/>
<accession>C4JJR5</accession>
<proteinExistence type="predicted"/>
<protein>
    <submittedName>
        <fullName evidence="1">Uncharacterized protein</fullName>
    </submittedName>
</protein>
<organism evidence="1 2">
    <name type="scientific">Uncinocarpus reesii (strain UAMH 1704)</name>
    <dbReference type="NCBI Taxonomy" id="336963"/>
    <lineage>
        <taxon>Eukaryota</taxon>
        <taxon>Fungi</taxon>
        <taxon>Dikarya</taxon>
        <taxon>Ascomycota</taxon>
        <taxon>Pezizomycotina</taxon>
        <taxon>Eurotiomycetes</taxon>
        <taxon>Eurotiomycetidae</taxon>
        <taxon>Onygenales</taxon>
        <taxon>Onygenaceae</taxon>
        <taxon>Uncinocarpus</taxon>
    </lineage>
</organism>
<dbReference type="KEGG" id="ure:UREG_01872"/>
<reference evidence="2" key="1">
    <citation type="journal article" date="2009" name="Genome Res.">
        <title>Comparative genomic analyses of the human fungal pathogens Coccidioides and their relatives.</title>
        <authorList>
            <person name="Sharpton T.J."/>
            <person name="Stajich J.E."/>
            <person name="Rounsley S.D."/>
            <person name="Gardner M.J."/>
            <person name="Wortman J.R."/>
            <person name="Jordar V.S."/>
            <person name="Maiti R."/>
            <person name="Kodira C.D."/>
            <person name="Neafsey D.E."/>
            <person name="Zeng Q."/>
            <person name="Hung C.-Y."/>
            <person name="McMahan C."/>
            <person name="Muszewska A."/>
            <person name="Grynberg M."/>
            <person name="Mandel M.A."/>
            <person name="Kellner E.M."/>
            <person name="Barker B.M."/>
            <person name="Galgiani J.N."/>
            <person name="Orbach M.J."/>
            <person name="Kirkland T.N."/>
            <person name="Cole G.T."/>
            <person name="Henn M.R."/>
            <person name="Birren B.W."/>
            <person name="Taylor J.W."/>
        </authorList>
    </citation>
    <scope>NUCLEOTIDE SEQUENCE [LARGE SCALE GENOMIC DNA]</scope>
    <source>
        <strain evidence="2">UAMH 1704</strain>
    </source>
</reference>
<evidence type="ECO:0000313" key="1">
    <source>
        <dbReference type="EMBL" id="EEP77023.1"/>
    </source>
</evidence>
<dbReference type="AlphaFoldDB" id="C4JJR5"/>
<name>C4JJR5_UNCRE</name>
<sequence>MARHYNTTMSEFMNARGPGFKQSGAKFVYLETLTLLSLWSSKMESISESQTKESKS</sequence>
<keyword evidence="2" id="KW-1185">Reference proteome</keyword>
<dbReference type="HOGENOM" id="CLU_3015947_0_0_1"/>
<dbReference type="Proteomes" id="UP000002058">
    <property type="component" value="Unassembled WGS sequence"/>
</dbReference>
<dbReference type="VEuPathDB" id="FungiDB:UREG_01872"/>
<gene>
    <name evidence="1" type="ORF">UREG_01872</name>
</gene>
<evidence type="ECO:0000313" key="2">
    <source>
        <dbReference type="Proteomes" id="UP000002058"/>
    </source>
</evidence>